<gene>
    <name evidence="1" type="ORF">S01H4_28732</name>
</gene>
<proteinExistence type="predicted"/>
<accession>X1AXQ5</accession>
<sequence>IKNEYKLDKNYMKFYEGFIYNPRRAPKALIKSFQEV</sequence>
<protein>
    <submittedName>
        <fullName evidence="1">Uncharacterized protein</fullName>
    </submittedName>
</protein>
<organism evidence="1">
    <name type="scientific">marine sediment metagenome</name>
    <dbReference type="NCBI Taxonomy" id="412755"/>
    <lineage>
        <taxon>unclassified sequences</taxon>
        <taxon>metagenomes</taxon>
        <taxon>ecological metagenomes</taxon>
    </lineage>
</organism>
<feature type="non-terminal residue" evidence="1">
    <location>
        <position position="1"/>
    </location>
</feature>
<dbReference type="AlphaFoldDB" id="X1AXQ5"/>
<evidence type="ECO:0000313" key="1">
    <source>
        <dbReference type="EMBL" id="GAG87959.1"/>
    </source>
</evidence>
<name>X1AXQ5_9ZZZZ</name>
<dbReference type="EMBL" id="BART01014378">
    <property type="protein sequence ID" value="GAG87959.1"/>
    <property type="molecule type" value="Genomic_DNA"/>
</dbReference>
<reference evidence="1" key="1">
    <citation type="journal article" date="2014" name="Front. Microbiol.">
        <title>High frequency of phylogenetically diverse reductive dehalogenase-homologous genes in deep subseafloor sedimentary metagenomes.</title>
        <authorList>
            <person name="Kawai M."/>
            <person name="Futagami T."/>
            <person name="Toyoda A."/>
            <person name="Takaki Y."/>
            <person name="Nishi S."/>
            <person name="Hori S."/>
            <person name="Arai W."/>
            <person name="Tsubouchi T."/>
            <person name="Morono Y."/>
            <person name="Uchiyama I."/>
            <person name="Ito T."/>
            <person name="Fujiyama A."/>
            <person name="Inagaki F."/>
            <person name="Takami H."/>
        </authorList>
    </citation>
    <scope>NUCLEOTIDE SEQUENCE</scope>
    <source>
        <strain evidence="1">Expedition CK06-06</strain>
    </source>
</reference>
<comment type="caution">
    <text evidence="1">The sequence shown here is derived from an EMBL/GenBank/DDBJ whole genome shotgun (WGS) entry which is preliminary data.</text>
</comment>